<gene>
    <name evidence="1" type="ORF">Pint_01446</name>
</gene>
<dbReference type="EMBL" id="CM047736">
    <property type="protein sequence ID" value="KAJ0053514.1"/>
    <property type="molecule type" value="Genomic_DNA"/>
</dbReference>
<evidence type="ECO:0000313" key="1">
    <source>
        <dbReference type="EMBL" id="KAJ0053514.1"/>
    </source>
</evidence>
<keyword evidence="2" id="KW-1185">Reference proteome</keyword>
<dbReference type="Proteomes" id="UP001163603">
    <property type="component" value="Chromosome 1"/>
</dbReference>
<evidence type="ECO:0000313" key="2">
    <source>
        <dbReference type="Proteomes" id="UP001163603"/>
    </source>
</evidence>
<comment type="caution">
    <text evidence="1">The sequence shown here is derived from an EMBL/GenBank/DDBJ whole genome shotgun (WGS) entry which is preliminary data.</text>
</comment>
<accession>A0ACC0ZKH9</accession>
<protein>
    <submittedName>
        <fullName evidence="1">Uncharacterized protein</fullName>
    </submittedName>
</protein>
<reference evidence="2" key="1">
    <citation type="journal article" date="2023" name="G3 (Bethesda)">
        <title>Genome assembly and association tests identify interacting loci associated with vigor, precocity, and sex in interspecific pistachio rootstocks.</title>
        <authorList>
            <person name="Palmer W."/>
            <person name="Jacygrad E."/>
            <person name="Sagayaradj S."/>
            <person name="Cavanaugh K."/>
            <person name="Han R."/>
            <person name="Bertier L."/>
            <person name="Beede B."/>
            <person name="Kafkas S."/>
            <person name="Golino D."/>
            <person name="Preece J."/>
            <person name="Michelmore R."/>
        </authorList>
    </citation>
    <scope>NUCLEOTIDE SEQUENCE [LARGE SCALE GENOMIC DNA]</scope>
</reference>
<sequence>MIQKGNQTVQEYLQTVKVLADEISFIDHPISEDDLTLYILNGLGSDFHEIATLIRAREKPLLFEELHDLLLIHDAYLRWLESTTQQLVTSANYSNHRSGSSSVQFTEPTANYAATSSAKDAKWLIDSGASHNITGDLENLSVHSEYDGLDEVAIGDGSGLHVSHIGSLVLKSPMRTFHLNDTLCVPNIRKNLISMHHFTSQNNVLVEFHPLFFLVKDRTTGAIILKGACENGVYTLP</sequence>
<organism evidence="1 2">
    <name type="scientific">Pistacia integerrima</name>
    <dbReference type="NCBI Taxonomy" id="434235"/>
    <lineage>
        <taxon>Eukaryota</taxon>
        <taxon>Viridiplantae</taxon>
        <taxon>Streptophyta</taxon>
        <taxon>Embryophyta</taxon>
        <taxon>Tracheophyta</taxon>
        <taxon>Spermatophyta</taxon>
        <taxon>Magnoliopsida</taxon>
        <taxon>eudicotyledons</taxon>
        <taxon>Gunneridae</taxon>
        <taxon>Pentapetalae</taxon>
        <taxon>rosids</taxon>
        <taxon>malvids</taxon>
        <taxon>Sapindales</taxon>
        <taxon>Anacardiaceae</taxon>
        <taxon>Pistacia</taxon>
    </lineage>
</organism>
<proteinExistence type="predicted"/>
<name>A0ACC0ZKH9_9ROSI</name>